<dbReference type="Proteomes" id="UP000177622">
    <property type="component" value="Unassembled WGS sequence"/>
</dbReference>
<evidence type="ECO:0000256" key="2">
    <source>
        <dbReference type="ARBA" id="ARBA00025783"/>
    </source>
</evidence>
<dbReference type="AlphaFoldDB" id="A0A1F5LGS5"/>
<keyword evidence="9" id="KW-1185">Reference proteome</keyword>
<dbReference type="STRING" id="1835702.A0A1F5LGS5"/>
<dbReference type="GO" id="GO:0005634">
    <property type="term" value="C:nucleus"/>
    <property type="evidence" value="ECO:0007669"/>
    <property type="project" value="TreeGrafter"/>
</dbReference>
<dbReference type="OrthoDB" id="194443at2759"/>
<dbReference type="PANTHER" id="PTHR14741">
    <property type="entry name" value="S-ADENOSYLMETHIONINE-DEPENDENT METHYLTRANSFERASE RELATED"/>
    <property type="match status" value="1"/>
</dbReference>
<evidence type="ECO:0000256" key="4">
    <source>
        <dbReference type="ARBA" id="ARBA00048740"/>
    </source>
</evidence>
<evidence type="ECO:0000256" key="5">
    <source>
        <dbReference type="ARBA" id="ARBA00048763"/>
    </source>
</evidence>
<dbReference type="Gene3D" id="3.40.50.150">
    <property type="entry name" value="Vaccinia Virus protein VP39"/>
    <property type="match status" value="1"/>
</dbReference>
<comment type="caution">
    <text evidence="8">The sequence shown here is derived from an EMBL/GenBank/DDBJ whole genome shotgun (WGS) entry which is preliminary data.</text>
</comment>
<protein>
    <recommendedName>
        <fullName evidence="1">Trimethylguanosine synthase</fullName>
    </recommendedName>
    <alternativeName>
        <fullName evidence="7">Cap-specific guanine-N(2) methyltransferase</fullName>
    </alternativeName>
</protein>
<evidence type="ECO:0000313" key="8">
    <source>
        <dbReference type="EMBL" id="OGE52151.1"/>
    </source>
</evidence>
<gene>
    <name evidence="8" type="ORF">PENARI_c011G07085</name>
</gene>
<dbReference type="CDD" id="cd02440">
    <property type="entry name" value="AdoMet_MTases"/>
    <property type="match status" value="1"/>
</dbReference>
<comment type="catalytic activity">
    <reaction evidence="4">
        <text>a 5'-end (N(7)-methyl 5'-triphosphoguanosine)-ribonucleoside in snoRNA + S-adenosyl-L-methionine = a 5'-end (N(2),N(7)-dimethyl 5'-triphosphoguanosine)-ribonucleoside in snoRNA + S-adenosyl-L-homocysteine + H(+)</text>
        <dbReference type="Rhea" id="RHEA:78475"/>
        <dbReference type="Rhea" id="RHEA-COMP:19086"/>
        <dbReference type="Rhea" id="RHEA-COMP:19088"/>
        <dbReference type="ChEBI" id="CHEBI:15378"/>
        <dbReference type="ChEBI" id="CHEBI:57856"/>
        <dbReference type="ChEBI" id="CHEBI:59789"/>
        <dbReference type="ChEBI" id="CHEBI:156461"/>
        <dbReference type="ChEBI" id="CHEBI:172880"/>
    </reaction>
    <physiologicalReaction direction="left-to-right" evidence="4">
        <dbReference type="Rhea" id="RHEA:78476"/>
    </physiologicalReaction>
</comment>
<evidence type="ECO:0000313" key="9">
    <source>
        <dbReference type="Proteomes" id="UP000177622"/>
    </source>
</evidence>
<dbReference type="InterPro" id="IPR019012">
    <property type="entry name" value="RNA_cap_Gua-N2-MeTrfase"/>
</dbReference>
<accession>A0A1F5LGS5</accession>
<comment type="catalytic activity">
    <reaction evidence="3">
        <text>a 5'-end (N(2),N(7)-dimethyl 5'-triphosphoguanosine)-ribonucleoside in snoRNA + S-adenosyl-L-methionine = a 5'-end (N(2),N(2),N(7)-trimethyl 5'-triphosphoguanosine)-ribonucleoside in snoRNA + S-adenosyl-L-homocysteine + H(+)</text>
        <dbReference type="Rhea" id="RHEA:78507"/>
        <dbReference type="Rhea" id="RHEA-COMP:19088"/>
        <dbReference type="Rhea" id="RHEA-COMP:19090"/>
        <dbReference type="ChEBI" id="CHEBI:15378"/>
        <dbReference type="ChEBI" id="CHEBI:57856"/>
        <dbReference type="ChEBI" id="CHEBI:59789"/>
        <dbReference type="ChEBI" id="CHEBI:167623"/>
        <dbReference type="ChEBI" id="CHEBI:172880"/>
    </reaction>
    <physiologicalReaction direction="left-to-right" evidence="3">
        <dbReference type="Rhea" id="RHEA:78508"/>
    </physiologicalReaction>
</comment>
<dbReference type="EMBL" id="LXJU01000011">
    <property type="protein sequence ID" value="OGE52151.1"/>
    <property type="molecule type" value="Genomic_DNA"/>
</dbReference>
<dbReference type="GO" id="GO:0071164">
    <property type="term" value="F:RNA cap trimethylguanosine synthase activity"/>
    <property type="evidence" value="ECO:0007669"/>
    <property type="project" value="TreeGrafter"/>
</dbReference>
<dbReference type="InterPro" id="IPR029063">
    <property type="entry name" value="SAM-dependent_MTases_sf"/>
</dbReference>
<dbReference type="PANTHER" id="PTHR14741:SF32">
    <property type="entry name" value="TRIMETHYLGUANOSINE SYNTHASE"/>
    <property type="match status" value="1"/>
</dbReference>
<evidence type="ECO:0000256" key="7">
    <source>
        <dbReference type="ARBA" id="ARBA00049790"/>
    </source>
</evidence>
<organism evidence="8 9">
    <name type="scientific">Penicillium arizonense</name>
    <dbReference type="NCBI Taxonomy" id="1835702"/>
    <lineage>
        <taxon>Eukaryota</taxon>
        <taxon>Fungi</taxon>
        <taxon>Dikarya</taxon>
        <taxon>Ascomycota</taxon>
        <taxon>Pezizomycotina</taxon>
        <taxon>Eurotiomycetes</taxon>
        <taxon>Eurotiomycetidae</taxon>
        <taxon>Eurotiales</taxon>
        <taxon>Aspergillaceae</taxon>
        <taxon>Penicillium</taxon>
    </lineage>
</organism>
<feature type="non-terminal residue" evidence="8">
    <location>
        <position position="1"/>
    </location>
</feature>
<dbReference type="RefSeq" id="XP_022487593.1">
    <property type="nucleotide sequence ID" value="XM_022632646.1"/>
</dbReference>
<comment type="catalytic activity">
    <reaction evidence="5">
        <text>a 5'-end (N(2),N(7)-dimethyl 5'-triphosphoguanosine)-ribonucleoside in snRNA + S-adenosyl-L-methionine = a 5'-end (N(2),N(2),N(7)-trimethyl 5'-triphosphoguanosine)-ribonucleoside in snRNA + S-adenosyl-L-homocysteine + H(+)</text>
        <dbReference type="Rhea" id="RHEA:78479"/>
        <dbReference type="Rhea" id="RHEA-COMP:19087"/>
        <dbReference type="Rhea" id="RHEA-COMP:19089"/>
        <dbReference type="ChEBI" id="CHEBI:15378"/>
        <dbReference type="ChEBI" id="CHEBI:57856"/>
        <dbReference type="ChEBI" id="CHEBI:59789"/>
        <dbReference type="ChEBI" id="CHEBI:167623"/>
        <dbReference type="ChEBI" id="CHEBI:172880"/>
    </reaction>
    <physiologicalReaction direction="left-to-right" evidence="5">
        <dbReference type="Rhea" id="RHEA:78480"/>
    </physiologicalReaction>
</comment>
<name>A0A1F5LGS5_PENAI</name>
<comment type="similarity">
    <text evidence="2">Belongs to the methyltransferase superfamily. Trimethylguanosine synthase family.</text>
</comment>
<proteinExistence type="inferred from homology"/>
<dbReference type="SUPFAM" id="SSF53335">
    <property type="entry name" value="S-adenosyl-L-methionine-dependent methyltransferases"/>
    <property type="match status" value="1"/>
</dbReference>
<dbReference type="GeneID" id="34577380"/>
<sequence length="315" mass="35467">HWDWNKCLCNDKHCDRKDWNCKDWDWNKCICNDKPCQKDPKFEYLNTTALGDESPPTGVKQYTTTNPPPANLQSFFEKRNQLFTKFDDGIWLNDEGWYSVTPEHLADKITNRIIEQLRLHDQEGAASTKKYHLMDAFCGPGGNVLSFARHQSGVSHVTTVDISKDMLRIANHNASIYQVPAGSIRFVEGDILRSSEELKHPSRSKLRGDWSVKHIDAIFMSPPWGGTKYKKREGDEGFETAPAFDLDAMPVPIASIIAAAKPITPNLAIMLPPTTDPEDVKKHLDGLPIEIEQYIVDGVLKFIVAFTGDLAKLGS</sequence>
<evidence type="ECO:0000256" key="3">
    <source>
        <dbReference type="ARBA" id="ARBA00047418"/>
    </source>
</evidence>
<dbReference type="Pfam" id="PF09445">
    <property type="entry name" value="Methyltransf_15"/>
    <property type="match status" value="1"/>
</dbReference>
<reference evidence="8 9" key="1">
    <citation type="journal article" date="2016" name="Sci. Rep.">
        <title>Penicillium arizonense, a new, genome sequenced fungal species, reveals a high chemical diversity in secreted metabolites.</title>
        <authorList>
            <person name="Grijseels S."/>
            <person name="Nielsen J.C."/>
            <person name="Randelovic M."/>
            <person name="Nielsen J."/>
            <person name="Nielsen K.F."/>
            <person name="Workman M."/>
            <person name="Frisvad J.C."/>
        </authorList>
    </citation>
    <scope>NUCLEOTIDE SEQUENCE [LARGE SCALE GENOMIC DNA]</scope>
    <source>
        <strain evidence="8 9">CBS 141311</strain>
    </source>
</reference>
<comment type="catalytic activity">
    <reaction evidence="6">
        <text>a 5'-end (N(7)-methyl 5'-triphosphoguanosine)-ribonucleoside in snRNA + S-adenosyl-L-methionine = a 5'-end (N(2),N(7)-dimethyl 5'-triphosphoguanosine)-ribonucleoside in snRNA + S-adenosyl-L-homocysteine + H(+)</text>
        <dbReference type="Rhea" id="RHEA:78471"/>
        <dbReference type="Rhea" id="RHEA-COMP:19085"/>
        <dbReference type="Rhea" id="RHEA-COMP:19087"/>
        <dbReference type="ChEBI" id="CHEBI:15378"/>
        <dbReference type="ChEBI" id="CHEBI:57856"/>
        <dbReference type="ChEBI" id="CHEBI:59789"/>
        <dbReference type="ChEBI" id="CHEBI:156461"/>
        <dbReference type="ChEBI" id="CHEBI:172880"/>
    </reaction>
    <physiologicalReaction direction="left-to-right" evidence="6">
        <dbReference type="Rhea" id="RHEA:78472"/>
    </physiologicalReaction>
</comment>
<evidence type="ECO:0000256" key="6">
    <source>
        <dbReference type="ARBA" id="ARBA00049075"/>
    </source>
</evidence>
<evidence type="ECO:0000256" key="1">
    <source>
        <dbReference type="ARBA" id="ARBA00018517"/>
    </source>
</evidence>